<keyword evidence="13 16" id="KW-0234">DNA repair</keyword>
<dbReference type="EC" id="2.7.7.7" evidence="2 15"/>
<dbReference type="Gene3D" id="3.30.420.10">
    <property type="entry name" value="Ribonuclease H-like superfamily/Ribonuclease H"/>
    <property type="match status" value="1"/>
</dbReference>
<evidence type="ECO:0000256" key="14">
    <source>
        <dbReference type="ARBA" id="ARBA00049244"/>
    </source>
</evidence>
<dbReference type="FunFam" id="1.20.1060.10:FF:000001">
    <property type="entry name" value="DNA polymerase I"/>
    <property type="match status" value="1"/>
</dbReference>
<evidence type="ECO:0000256" key="7">
    <source>
        <dbReference type="ARBA" id="ARBA00022722"/>
    </source>
</evidence>
<keyword evidence="6 16" id="KW-0235">DNA replication</keyword>
<keyword evidence="4 16" id="KW-0808">Transferase</keyword>
<feature type="region of interest" description="Disordered" evidence="17">
    <location>
        <begin position="293"/>
        <end position="317"/>
    </location>
</feature>
<evidence type="ECO:0000256" key="1">
    <source>
        <dbReference type="ARBA" id="ARBA00007705"/>
    </source>
</evidence>
<dbReference type="CDD" id="cd06140">
    <property type="entry name" value="DNA_polA_I_Bacillus_like_exo"/>
    <property type="match status" value="1"/>
</dbReference>
<dbReference type="EMBL" id="AP014924">
    <property type="protein sequence ID" value="BAS27345.1"/>
    <property type="molecule type" value="Genomic_DNA"/>
</dbReference>
<protein>
    <recommendedName>
        <fullName evidence="3 15">DNA polymerase I</fullName>
        <ecNumber evidence="2 15">2.7.7.7</ecNumber>
    </recommendedName>
</protein>
<keyword evidence="7" id="KW-0540">Nuclease</keyword>
<dbReference type="PANTHER" id="PTHR10133:SF27">
    <property type="entry name" value="DNA POLYMERASE NU"/>
    <property type="match status" value="1"/>
</dbReference>
<dbReference type="InterPro" id="IPR002421">
    <property type="entry name" value="5-3_exonuclease"/>
</dbReference>
<dbReference type="Gene3D" id="1.10.150.20">
    <property type="entry name" value="5' to 3' exonuclease, C-terminal subdomain"/>
    <property type="match status" value="2"/>
</dbReference>
<evidence type="ECO:0000256" key="12">
    <source>
        <dbReference type="ARBA" id="ARBA00023125"/>
    </source>
</evidence>
<evidence type="ECO:0000256" key="15">
    <source>
        <dbReference type="NCBIfam" id="TIGR00593"/>
    </source>
</evidence>
<dbReference type="SMART" id="SM00475">
    <property type="entry name" value="53EXOc"/>
    <property type="match status" value="1"/>
</dbReference>
<dbReference type="InterPro" id="IPR002562">
    <property type="entry name" value="3'-5'_exonuclease_dom"/>
</dbReference>
<dbReference type="SUPFAM" id="SSF88723">
    <property type="entry name" value="PIN domain-like"/>
    <property type="match status" value="1"/>
</dbReference>
<keyword evidence="8 16" id="KW-0227">DNA damage</keyword>
<dbReference type="SMART" id="SM00279">
    <property type="entry name" value="HhH2"/>
    <property type="match status" value="1"/>
</dbReference>
<dbReference type="FunFam" id="1.10.150.20:FF:000002">
    <property type="entry name" value="DNA polymerase I"/>
    <property type="match status" value="1"/>
</dbReference>
<dbReference type="InterPro" id="IPR029060">
    <property type="entry name" value="PIN-like_dom_sf"/>
</dbReference>
<keyword evidence="5 16" id="KW-0548">Nucleotidyltransferase</keyword>
<feature type="domain" description="DNA-directed DNA polymerase family A palm" evidence="20">
    <location>
        <begin position="664"/>
        <end position="871"/>
    </location>
</feature>
<dbReference type="Pfam" id="PF02739">
    <property type="entry name" value="5_3_exonuc_N"/>
    <property type="match status" value="1"/>
</dbReference>
<feature type="domain" description="3'-5' exonuclease" evidence="18">
    <location>
        <begin position="320"/>
        <end position="497"/>
    </location>
</feature>
<keyword evidence="10" id="KW-0269">Exonuclease</keyword>
<dbReference type="GO" id="GO:0003677">
    <property type="term" value="F:DNA binding"/>
    <property type="evidence" value="ECO:0007669"/>
    <property type="project" value="UniProtKB-UniRule"/>
</dbReference>
<dbReference type="InterPro" id="IPR001098">
    <property type="entry name" value="DNA-dir_DNA_pol_A_palm_dom"/>
</dbReference>
<dbReference type="InterPro" id="IPR012337">
    <property type="entry name" value="RNaseH-like_sf"/>
</dbReference>
<dbReference type="PATRIC" id="fig|1555112.3.peg.1530"/>
<sequence length="912" mass="99194">MLVDAHSLIHRAYHALPPLRTRDGQPTQAVYGFTAMLIKLLQEERPEYVAVSFDLQGPTFRHQAFAGYKAQRPSMDDELASQIPLVYQVVESLRLPVHQLEGFEADDCLGTLARQGEALGLRVLLLTGDRDLLQLVDGSVSALLTRKGLSELERLDPPGVERLLGVPPEKVTDYKALVGDPSDNIPGVPGVGPKTAARLLAQYGSLEAVLDHAAEVAGRTGQALRENREAALQGKMLTTIRCDLPLELDLDRCRVRPPEAGPVRDLFHRLEFTSLLHRLGVLFPGAGLDGAGAEGGGTGGAGEGKEGEATGPGRSPEAQATVLADGAALARWLEDLPPGEPVAVEWLADGPDALAAPLVGVSVGRPGEVAYLPLDKGARNGLEALGELLASGRIKWVHDLKRQIHLGRRLGLELKPPAFDLLLAGYLLRPGEGRYDPGDLARRWLDDELPLLQEEVEGRGKKLEPLATVPPERLAGRLAARLRRYGALAHRLEAEMEQDGLLSLFREVELPLAWVLAGMEERGVRVDPEVLRRLSDELDGRIEALAEGVYGIAGERFNLNSPKQLGVILFERLGLPVLQRTKTGPSTSAEVLEELADQHEVAALILVHRQLVKLKGTYIDALPELIRPGTGRVHTTFHQTVAATGRLSSSDPNLQNIPIRTGEGEKIRAAFVPGEPGWVLLAADYSQIELRVLAHISGDPGLIDAFRSGMDIHTRTAAEVFGVAPEQVSSSMRTAAKAINFGIVYGISSYGLARGTGLSRAEAQAYIDGYFARYPGVRRYMDEVVEQARREGYVTTLLGRRRYLPDLLARDRTRRAFAERTAMNTPIQGSAADIIKLAMLRVDERLRQAGHQARMLLQVHDELVFECPQEEVAGVAGLVREAMEGVVSLEVPLRAEVEAGPNWLETRPVADS</sequence>
<dbReference type="GO" id="GO:0003887">
    <property type="term" value="F:DNA-directed DNA polymerase activity"/>
    <property type="evidence" value="ECO:0007669"/>
    <property type="project" value="UniProtKB-UniRule"/>
</dbReference>
<dbReference type="GO" id="GO:0008408">
    <property type="term" value="F:3'-5' exonuclease activity"/>
    <property type="evidence" value="ECO:0007669"/>
    <property type="project" value="InterPro"/>
</dbReference>
<dbReference type="CDD" id="cd09859">
    <property type="entry name" value="PIN_53EXO"/>
    <property type="match status" value="1"/>
</dbReference>
<dbReference type="InterPro" id="IPR036279">
    <property type="entry name" value="5-3_exonuclease_C_sf"/>
</dbReference>
<keyword evidence="11 16" id="KW-0239">DNA-directed DNA polymerase</keyword>
<evidence type="ECO:0000259" key="20">
    <source>
        <dbReference type="SMART" id="SM00482"/>
    </source>
</evidence>
<evidence type="ECO:0000256" key="2">
    <source>
        <dbReference type="ARBA" id="ARBA00012417"/>
    </source>
</evidence>
<dbReference type="NCBIfam" id="TIGR00593">
    <property type="entry name" value="pola"/>
    <property type="match status" value="1"/>
</dbReference>
<dbReference type="KEGG" id="lpil:LIP_1497"/>
<evidence type="ECO:0000259" key="18">
    <source>
        <dbReference type="SMART" id="SM00474"/>
    </source>
</evidence>
<reference evidence="22" key="1">
    <citation type="submission" date="2015-07" db="EMBL/GenBank/DDBJ databases">
        <title>Complete genome sequence and phylogenetic analysis of Limnochorda pilosa.</title>
        <authorList>
            <person name="Watanabe M."/>
            <person name="Kojima H."/>
            <person name="Fukui M."/>
        </authorList>
    </citation>
    <scope>NUCLEOTIDE SEQUENCE [LARGE SCALE GENOMIC DNA]</scope>
    <source>
        <strain evidence="22">HC45</strain>
    </source>
</reference>
<dbReference type="SUPFAM" id="SSF47807">
    <property type="entry name" value="5' to 3' exonuclease, C-terminal subdomain"/>
    <property type="match status" value="1"/>
</dbReference>
<dbReference type="GO" id="GO:0008409">
    <property type="term" value="F:5'-3' exonuclease activity"/>
    <property type="evidence" value="ECO:0007669"/>
    <property type="project" value="InterPro"/>
</dbReference>
<gene>
    <name evidence="16" type="primary">polA</name>
    <name evidence="21" type="ORF">LIP_1497</name>
</gene>
<dbReference type="SUPFAM" id="SSF53098">
    <property type="entry name" value="Ribonuclease H-like"/>
    <property type="match status" value="1"/>
</dbReference>
<name>A0A0K2SJS4_LIMPI</name>
<dbReference type="SUPFAM" id="SSF56672">
    <property type="entry name" value="DNA/RNA polymerases"/>
    <property type="match status" value="1"/>
</dbReference>
<dbReference type="CDD" id="cd09898">
    <property type="entry name" value="H3TH_53EXO"/>
    <property type="match status" value="1"/>
</dbReference>
<dbReference type="NCBIfam" id="NF004397">
    <property type="entry name" value="PRK05755.1"/>
    <property type="match status" value="1"/>
</dbReference>
<dbReference type="CDD" id="cd08637">
    <property type="entry name" value="DNA_pol_A_pol_I_C"/>
    <property type="match status" value="1"/>
</dbReference>
<reference evidence="22" key="2">
    <citation type="journal article" date="2016" name="Int. J. Syst. Evol. Microbiol.">
        <title>Complete genome sequence and cell structure of Limnochorda pilosa, a Gram-negative spore-former within the phylum Firmicutes.</title>
        <authorList>
            <person name="Watanabe M."/>
            <person name="Kojima H."/>
            <person name="Fukui M."/>
        </authorList>
    </citation>
    <scope>NUCLEOTIDE SEQUENCE [LARGE SCALE GENOMIC DNA]</scope>
    <source>
        <strain evidence="22">HC45</strain>
    </source>
</reference>
<accession>A0A0K2SJS4</accession>
<evidence type="ECO:0000256" key="4">
    <source>
        <dbReference type="ARBA" id="ARBA00022679"/>
    </source>
</evidence>
<evidence type="ECO:0000256" key="10">
    <source>
        <dbReference type="ARBA" id="ARBA00022839"/>
    </source>
</evidence>
<dbReference type="SMART" id="SM00474">
    <property type="entry name" value="35EXOc"/>
    <property type="match status" value="1"/>
</dbReference>
<proteinExistence type="inferred from homology"/>
<dbReference type="GO" id="GO:0006261">
    <property type="term" value="P:DNA-templated DNA replication"/>
    <property type="evidence" value="ECO:0007669"/>
    <property type="project" value="UniProtKB-UniRule"/>
</dbReference>
<dbReference type="Gene3D" id="1.20.1060.10">
    <property type="entry name" value="Taq DNA Polymerase, Chain T, domain 4"/>
    <property type="match status" value="1"/>
</dbReference>
<evidence type="ECO:0000256" key="11">
    <source>
        <dbReference type="ARBA" id="ARBA00022932"/>
    </source>
</evidence>
<feature type="domain" description="5'-3' exonuclease" evidence="19">
    <location>
        <begin position="1"/>
        <end position="256"/>
    </location>
</feature>
<dbReference type="SMART" id="SM00482">
    <property type="entry name" value="POLAc"/>
    <property type="match status" value="1"/>
</dbReference>
<dbReference type="Pfam" id="PF00476">
    <property type="entry name" value="DNA_pol_A"/>
    <property type="match status" value="1"/>
</dbReference>
<dbReference type="FunFam" id="3.40.50.1010:FF:000001">
    <property type="entry name" value="DNA polymerase I"/>
    <property type="match status" value="1"/>
</dbReference>
<dbReference type="InterPro" id="IPR036397">
    <property type="entry name" value="RNaseH_sf"/>
</dbReference>
<organism evidence="21 22">
    <name type="scientific">Limnochorda pilosa</name>
    <dbReference type="NCBI Taxonomy" id="1555112"/>
    <lineage>
        <taxon>Bacteria</taxon>
        <taxon>Bacillati</taxon>
        <taxon>Bacillota</taxon>
        <taxon>Limnochordia</taxon>
        <taxon>Limnochordales</taxon>
        <taxon>Limnochordaceae</taxon>
        <taxon>Limnochorda</taxon>
    </lineage>
</organism>
<dbReference type="STRING" id="1555112.LIP_1497"/>
<comment type="subunit">
    <text evidence="16">Single-chain monomer with multiple functions.</text>
</comment>
<dbReference type="Proteomes" id="UP000065807">
    <property type="component" value="Chromosome"/>
</dbReference>
<evidence type="ECO:0000256" key="9">
    <source>
        <dbReference type="ARBA" id="ARBA00022801"/>
    </source>
</evidence>
<dbReference type="InterPro" id="IPR043502">
    <property type="entry name" value="DNA/RNA_pol_sf"/>
</dbReference>
<dbReference type="InterPro" id="IPR020045">
    <property type="entry name" value="DNA_polI_H3TH"/>
</dbReference>
<dbReference type="InterPro" id="IPR019760">
    <property type="entry name" value="DNA-dir_DNA_pol_A_CS"/>
</dbReference>
<evidence type="ECO:0000313" key="22">
    <source>
        <dbReference type="Proteomes" id="UP000065807"/>
    </source>
</evidence>
<keyword evidence="22" id="KW-1185">Reference proteome</keyword>
<evidence type="ECO:0000256" key="3">
    <source>
        <dbReference type="ARBA" id="ARBA00020311"/>
    </source>
</evidence>
<comment type="similarity">
    <text evidence="1 16">Belongs to the DNA polymerase type-A family.</text>
</comment>
<dbReference type="InterPro" id="IPR020046">
    <property type="entry name" value="5-3_exonucl_a-hlix_arch_N"/>
</dbReference>
<dbReference type="FunFam" id="1.10.150.20:FF:000003">
    <property type="entry name" value="DNA polymerase I"/>
    <property type="match status" value="1"/>
</dbReference>
<dbReference type="PANTHER" id="PTHR10133">
    <property type="entry name" value="DNA POLYMERASE I"/>
    <property type="match status" value="1"/>
</dbReference>
<comment type="catalytic activity">
    <reaction evidence="14 16">
        <text>DNA(n) + a 2'-deoxyribonucleoside 5'-triphosphate = DNA(n+1) + diphosphate</text>
        <dbReference type="Rhea" id="RHEA:22508"/>
        <dbReference type="Rhea" id="RHEA-COMP:17339"/>
        <dbReference type="Rhea" id="RHEA-COMP:17340"/>
        <dbReference type="ChEBI" id="CHEBI:33019"/>
        <dbReference type="ChEBI" id="CHEBI:61560"/>
        <dbReference type="ChEBI" id="CHEBI:173112"/>
        <dbReference type="EC" id="2.7.7.7"/>
    </reaction>
</comment>
<dbReference type="Pfam" id="PF22619">
    <property type="entry name" value="DNA_polI_exo1"/>
    <property type="match status" value="1"/>
</dbReference>
<dbReference type="AlphaFoldDB" id="A0A0K2SJS4"/>
<evidence type="ECO:0000313" key="21">
    <source>
        <dbReference type="EMBL" id="BAS27345.1"/>
    </source>
</evidence>
<evidence type="ECO:0000256" key="6">
    <source>
        <dbReference type="ARBA" id="ARBA00022705"/>
    </source>
</evidence>
<dbReference type="PROSITE" id="PS00447">
    <property type="entry name" value="DNA_POLYMERASE_A"/>
    <property type="match status" value="1"/>
</dbReference>
<keyword evidence="12 16" id="KW-0238">DNA-binding</keyword>
<feature type="compositionally biased region" description="Gly residues" evidence="17">
    <location>
        <begin position="293"/>
        <end position="302"/>
    </location>
</feature>
<evidence type="ECO:0000256" key="8">
    <source>
        <dbReference type="ARBA" id="ARBA00022763"/>
    </source>
</evidence>
<dbReference type="Gene3D" id="3.30.70.370">
    <property type="match status" value="1"/>
</dbReference>
<evidence type="ECO:0000256" key="17">
    <source>
        <dbReference type="SAM" id="MobiDB-lite"/>
    </source>
</evidence>
<dbReference type="InterPro" id="IPR054690">
    <property type="entry name" value="DNA_polI_exonuclease"/>
</dbReference>
<keyword evidence="9" id="KW-0378">Hydrolase</keyword>
<dbReference type="InterPro" id="IPR002298">
    <property type="entry name" value="DNA_polymerase_A"/>
</dbReference>
<dbReference type="PRINTS" id="PR00868">
    <property type="entry name" value="DNAPOLI"/>
</dbReference>
<evidence type="ECO:0000256" key="13">
    <source>
        <dbReference type="ARBA" id="ARBA00023204"/>
    </source>
</evidence>
<evidence type="ECO:0000256" key="16">
    <source>
        <dbReference type="RuleBase" id="RU004460"/>
    </source>
</evidence>
<dbReference type="Pfam" id="PF01367">
    <property type="entry name" value="5_3_exonuc"/>
    <property type="match status" value="1"/>
</dbReference>
<evidence type="ECO:0000256" key="5">
    <source>
        <dbReference type="ARBA" id="ARBA00022695"/>
    </source>
</evidence>
<dbReference type="InterPro" id="IPR018320">
    <property type="entry name" value="DNA_polymerase_1"/>
</dbReference>
<dbReference type="InterPro" id="IPR008918">
    <property type="entry name" value="HhH2"/>
</dbReference>
<dbReference type="Gene3D" id="3.40.50.1010">
    <property type="entry name" value="5'-nuclease"/>
    <property type="match status" value="1"/>
</dbReference>
<evidence type="ECO:0000259" key="19">
    <source>
        <dbReference type="SMART" id="SM00475"/>
    </source>
</evidence>
<dbReference type="GO" id="GO:0006302">
    <property type="term" value="P:double-strand break repair"/>
    <property type="evidence" value="ECO:0007669"/>
    <property type="project" value="TreeGrafter"/>
</dbReference>